<evidence type="ECO:0000256" key="2">
    <source>
        <dbReference type="ARBA" id="ARBA00022448"/>
    </source>
</evidence>
<dbReference type="AlphaFoldDB" id="A0A4U3MH51"/>
<feature type="transmembrane region" description="Helical" evidence="7">
    <location>
        <begin position="72"/>
        <end position="93"/>
    </location>
</feature>
<reference evidence="8 9" key="1">
    <citation type="submission" date="2019-04" db="EMBL/GenBank/DDBJ databases">
        <title>Herbidospora sp. NEAU-GS14.nov., a novel actinomycete isolated from soil.</title>
        <authorList>
            <person name="Han L."/>
        </authorList>
    </citation>
    <scope>NUCLEOTIDE SEQUENCE [LARGE SCALE GENOMIC DNA]</scope>
    <source>
        <strain evidence="8 9">NEAU-GS14</strain>
    </source>
</reference>
<dbReference type="SUPFAM" id="SSF103473">
    <property type="entry name" value="MFS general substrate transporter"/>
    <property type="match status" value="1"/>
</dbReference>
<keyword evidence="5 7" id="KW-1133">Transmembrane helix</keyword>
<evidence type="ECO:0000256" key="3">
    <source>
        <dbReference type="ARBA" id="ARBA00022475"/>
    </source>
</evidence>
<keyword evidence="9" id="KW-1185">Reference proteome</keyword>
<organism evidence="8 9">
    <name type="scientific">Herbidospora galbida</name>
    <dbReference type="NCBI Taxonomy" id="2575442"/>
    <lineage>
        <taxon>Bacteria</taxon>
        <taxon>Bacillati</taxon>
        <taxon>Actinomycetota</taxon>
        <taxon>Actinomycetes</taxon>
        <taxon>Streptosporangiales</taxon>
        <taxon>Streptosporangiaceae</taxon>
        <taxon>Herbidospora</taxon>
    </lineage>
</organism>
<feature type="transmembrane region" description="Helical" evidence="7">
    <location>
        <begin position="313"/>
        <end position="332"/>
    </location>
</feature>
<sequence>MVRLFAHPADADRRRDHLPARRPGAHPALRGGDVPDLVRFGIVWLSSLVSGVGSSLTGFVLGVWVYQNTESTTLFALVMLSGLLPAILVGPFAGVIVDRFDRRRVLIISDCVVAVSTGVQALLLYNDALQVWHICLGSLVGAVCGTLHMTTYQAMTPLLIPERHLARANGLMQITVATQIAAPLAAGALLGAIGMTGVLVLDLVTFAIAVTTLLVVKLPASVVKAPGAGSAKAPLADLSYGWHYLRRRRDLMSLTLTFTAYNFCFAVAGVLVQPLILSFGSPAVLGALMFAGGSGVFLGGLVMGVWGGPKKRIRGMGVFMLLGSLFLVLHTVRPDPWVVAFAAAAFLFTLPVVQGSGNAVLQSGIEPDSLGRVLGTVHSIGGIASPFAYLLAGPLAEHVAGPLLQPDGALASSVGSLIGTGEGRGIAFVILADAVILLLVAVRVLFLREPAPKKTEEVPDAVATA</sequence>
<dbReference type="OrthoDB" id="3539228at2"/>
<proteinExistence type="predicted"/>
<feature type="transmembrane region" description="Helical" evidence="7">
    <location>
        <begin position="338"/>
        <end position="361"/>
    </location>
</feature>
<feature type="transmembrane region" description="Helical" evidence="7">
    <location>
        <begin position="254"/>
        <end position="277"/>
    </location>
</feature>
<evidence type="ECO:0000256" key="4">
    <source>
        <dbReference type="ARBA" id="ARBA00022692"/>
    </source>
</evidence>
<dbReference type="Pfam" id="PF07690">
    <property type="entry name" value="MFS_1"/>
    <property type="match status" value="1"/>
</dbReference>
<evidence type="ECO:0000256" key="5">
    <source>
        <dbReference type="ARBA" id="ARBA00022989"/>
    </source>
</evidence>
<dbReference type="InterPro" id="IPR036259">
    <property type="entry name" value="MFS_trans_sf"/>
</dbReference>
<keyword evidence="4 7" id="KW-0812">Transmembrane</keyword>
<keyword evidence="3" id="KW-1003">Cell membrane</keyword>
<feature type="transmembrane region" description="Helical" evidence="7">
    <location>
        <begin position="131"/>
        <end position="150"/>
    </location>
</feature>
<dbReference type="Gene3D" id="1.20.1250.20">
    <property type="entry name" value="MFS general substrate transporter like domains"/>
    <property type="match status" value="1"/>
</dbReference>
<evidence type="ECO:0000256" key="7">
    <source>
        <dbReference type="SAM" id="Phobius"/>
    </source>
</evidence>
<dbReference type="PANTHER" id="PTHR43266">
    <property type="entry name" value="MACROLIDE-EFFLUX PROTEIN"/>
    <property type="match status" value="1"/>
</dbReference>
<evidence type="ECO:0000313" key="9">
    <source>
        <dbReference type="Proteomes" id="UP000308705"/>
    </source>
</evidence>
<evidence type="ECO:0000313" key="8">
    <source>
        <dbReference type="EMBL" id="TKK88778.1"/>
    </source>
</evidence>
<feature type="transmembrane region" description="Helical" evidence="7">
    <location>
        <begin position="283"/>
        <end position="306"/>
    </location>
</feature>
<evidence type="ECO:0000256" key="6">
    <source>
        <dbReference type="ARBA" id="ARBA00023136"/>
    </source>
</evidence>
<dbReference type="Proteomes" id="UP000308705">
    <property type="component" value="Unassembled WGS sequence"/>
</dbReference>
<feature type="transmembrane region" description="Helical" evidence="7">
    <location>
        <begin position="373"/>
        <end position="392"/>
    </location>
</feature>
<evidence type="ECO:0000256" key="1">
    <source>
        <dbReference type="ARBA" id="ARBA00004651"/>
    </source>
</evidence>
<dbReference type="GO" id="GO:0022857">
    <property type="term" value="F:transmembrane transporter activity"/>
    <property type="evidence" value="ECO:0007669"/>
    <property type="project" value="InterPro"/>
</dbReference>
<name>A0A4U3MH51_9ACTN</name>
<feature type="transmembrane region" description="Helical" evidence="7">
    <location>
        <begin position="199"/>
        <end position="216"/>
    </location>
</feature>
<comment type="caution">
    <text evidence="8">The sequence shown here is derived from an EMBL/GenBank/DDBJ whole genome shotgun (WGS) entry which is preliminary data.</text>
</comment>
<feature type="transmembrane region" description="Helical" evidence="7">
    <location>
        <begin position="42"/>
        <end position="66"/>
    </location>
</feature>
<dbReference type="InterPro" id="IPR011701">
    <property type="entry name" value="MFS"/>
</dbReference>
<gene>
    <name evidence="8" type="ORF">FDA94_11870</name>
</gene>
<dbReference type="EMBL" id="SZQA01000009">
    <property type="protein sequence ID" value="TKK88778.1"/>
    <property type="molecule type" value="Genomic_DNA"/>
</dbReference>
<comment type="subcellular location">
    <subcellularLocation>
        <location evidence="1">Cell membrane</location>
        <topology evidence="1">Multi-pass membrane protein</topology>
    </subcellularLocation>
</comment>
<accession>A0A4U3MH51</accession>
<protein>
    <submittedName>
        <fullName evidence="8">MFS transporter</fullName>
    </submittedName>
</protein>
<feature type="transmembrane region" description="Helical" evidence="7">
    <location>
        <begin position="105"/>
        <end position="125"/>
    </location>
</feature>
<keyword evidence="6 7" id="KW-0472">Membrane</keyword>
<keyword evidence="2" id="KW-0813">Transport</keyword>
<dbReference type="GO" id="GO:0005886">
    <property type="term" value="C:plasma membrane"/>
    <property type="evidence" value="ECO:0007669"/>
    <property type="project" value="UniProtKB-SubCell"/>
</dbReference>
<dbReference type="CDD" id="cd06173">
    <property type="entry name" value="MFS_MefA_like"/>
    <property type="match status" value="1"/>
</dbReference>
<feature type="transmembrane region" description="Helical" evidence="7">
    <location>
        <begin position="426"/>
        <end position="446"/>
    </location>
</feature>
<feature type="transmembrane region" description="Helical" evidence="7">
    <location>
        <begin position="171"/>
        <end position="193"/>
    </location>
</feature>
<dbReference type="PANTHER" id="PTHR43266:SF2">
    <property type="entry name" value="MAJOR FACILITATOR SUPERFAMILY (MFS) PROFILE DOMAIN-CONTAINING PROTEIN"/>
    <property type="match status" value="1"/>
</dbReference>